<keyword evidence="1" id="KW-0285">Flavoprotein</keyword>
<name>A0ABU2H6W0_9ACTN</name>
<dbReference type="InterPro" id="IPR016169">
    <property type="entry name" value="FAD-bd_PCMH_sub2"/>
</dbReference>
<dbReference type="Proteomes" id="UP001250214">
    <property type="component" value="Unassembled WGS sequence"/>
</dbReference>
<dbReference type="EMBL" id="JAVLVT010000005">
    <property type="protein sequence ID" value="MDS1271023.1"/>
    <property type="molecule type" value="Genomic_DNA"/>
</dbReference>
<dbReference type="InterPro" id="IPR036318">
    <property type="entry name" value="FAD-bd_PCMH-like_sf"/>
</dbReference>
<proteinExistence type="predicted"/>
<accession>A0ABU2H6W0</accession>
<keyword evidence="7" id="KW-1185">Reference proteome</keyword>
<feature type="domain" description="FAD-binding PCMH-type" evidence="5">
    <location>
        <begin position="1"/>
        <end position="223"/>
    </location>
</feature>
<dbReference type="InterPro" id="IPR005107">
    <property type="entry name" value="CO_DH_flav_C"/>
</dbReference>
<dbReference type="SUPFAM" id="SSF56176">
    <property type="entry name" value="FAD-binding/transporter-associated domain-like"/>
    <property type="match status" value="1"/>
</dbReference>
<dbReference type="PANTHER" id="PTHR42659">
    <property type="entry name" value="XANTHINE DEHYDROGENASE SUBUNIT C-RELATED"/>
    <property type="match status" value="1"/>
</dbReference>
<dbReference type="Pfam" id="PF03450">
    <property type="entry name" value="CO_deh_flav_C"/>
    <property type="match status" value="1"/>
</dbReference>
<protein>
    <submittedName>
        <fullName evidence="6">FAD binding domain-containing protein</fullName>
    </submittedName>
</protein>
<evidence type="ECO:0000256" key="3">
    <source>
        <dbReference type="ARBA" id="ARBA00023002"/>
    </source>
</evidence>
<evidence type="ECO:0000313" key="6">
    <source>
        <dbReference type="EMBL" id="MDS1271023.1"/>
    </source>
</evidence>
<keyword evidence="3" id="KW-0560">Oxidoreductase</keyword>
<evidence type="ECO:0000256" key="1">
    <source>
        <dbReference type="ARBA" id="ARBA00022630"/>
    </source>
</evidence>
<dbReference type="PANTHER" id="PTHR42659:SF2">
    <property type="entry name" value="XANTHINE DEHYDROGENASE SUBUNIT C-RELATED"/>
    <property type="match status" value="1"/>
</dbReference>
<dbReference type="InterPro" id="IPR051312">
    <property type="entry name" value="Diverse_Substr_Oxidored"/>
</dbReference>
<dbReference type="Pfam" id="PF00941">
    <property type="entry name" value="FAD_binding_5"/>
    <property type="match status" value="1"/>
</dbReference>
<evidence type="ECO:0000259" key="5">
    <source>
        <dbReference type="PROSITE" id="PS51387"/>
    </source>
</evidence>
<dbReference type="InterPro" id="IPR036683">
    <property type="entry name" value="CO_DH_flav_C_dom_sf"/>
</dbReference>
<feature type="region of interest" description="Disordered" evidence="4">
    <location>
        <begin position="1"/>
        <end position="29"/>
    </location>
</feature>
<dbReference type="RefSeq" id="WP_310912575.1">
    <property type="nucleotide sequence ID" value="NZ_JAVLVT010000005.1"/>
</dbReference>
<dbReference type="Gene3D" id="3.30.465.10">
    <property type="match status" value="1"/>
</dbReference>
<dbReference type="InterPro" id="IPR016166">
    <property type="entry name" value="FAD-bd_PCMH"/>
</dbReference>
<comment type="caution">
    <text evidence="6">The sequence shown here is derived from an EMBL/GenBank/DDBJ whole genome shotgun (WGS) entry which is preliminary data.</text>
</comment>
<dbReference type="SUPFAM" id="SSF55447">
    <property type="entry name" value="CO dehydrogenase flavoprotein C-terminal domain-like"/>
    <property type="match status" value="1"/>
</dbReference>
<sequence>MNPTRTTELDEHEGGDAVAAARDARRAHPDAEFRAGGIDTTSRQVLNRASGPFVDLADIADLRGLHPPRDGQPAWVGATTTLAELHSDPHIRTSYPGLAAAVAEIATPEVRSRATIGGNLLQRNRCPYYRSPDFDCHQTGADQCPAHEAGAASSLLVNLGPCVAPHPSTIALALLAHDATVLVDPEGERSVPELLGDGTDPTHDHQLAAHEILTGVRLPAPPAQECAAYHRLTRRSTAEWPLVETLVRLGIPAPADQEGTRPRAPATIRWARVAVGGVARVPLRLRSVEDALLDRPASAETVQAAAGLAGTTDTPCQTLVRASVLEALERAMGEHPHS</sequence>
<dbReference type="Gene3D" id="3.30.390.50">
    <property type="entry name" value="CO dehydrogenase flavoprotein, C-terminal domain"/>
    <property type="match status" value="1"/>
</dbReference>
<evidence type="ECO:0000256" key="4">
    <source>
        <dbReference type="SAM" id="MobiDB-lite"/>
    </source>
</evidence>
<reference evidence="7" key="1">
    <citation type="submission" date="2023-07" db="EMBL/GenBank/DDBJ databases">
        <title>Novel species in the genus Lipingzhangella isolated from Sambhar Salt Lake.</title>
        <authorList>
            <person name="Jiya N."/>
            <person name="Kajale S."/>
            <person name="Sharma A."/>
        </authorList>
    </citation>
    <scope>NUCLEOTIDE SEQUENCE [LARGE SCALE GENOMIC DNA]</scope>
    <source>
        <strain evidence="7">LS1_29</strain>
    </source>
</reference>
<keyword evidence="2" id="KW-0274">FAD</keyword>
<dbReference type="InterPro" id="IPR002346">
    <property type="entry name" value="Mopterin_DH_FAD-bd"/>
</dbReference>
<gene>
    <name evidence="6" type="ORF">RIF23_12010</name>
</gene>
<organism evidence="6 7">
    <name type="scientific">Lipingzhangella rawalii</name>
    <dbReference type="NCBI Taxonomy" id="2055835"/>
    <lineage>
        <taxon>Bacteria</taxon>
        <taxon>Bacillati</taxon>
        <taxon>Actinomycetota</taxon>
        <taxon>Actinomycetes</taxon>
        <taxon>Streptosporangiales</taxon>
        <taxon>Nocardiopsidaceae</taxon>
        <taxon>Lipingzhangella</taxon>
    </lineage>
</organism>
<evidence type="ECO:0000256" key="2">
    <source>
        <dbReference type="ARBA" id="ARBA00022827"/>
    </source>
</evidence>
<dbReference type="PROSITE" id="PS51387">
    <property type="entry name" value="FAD_PCMH"/>
    <property type="match status" value="1"/>
</dbReference>
<evidence type="ECO:0000313" key="7">
    <source>
        <dbReference type="Proteomes" id="UP001250214"/>
    </source>
</evidence>